<dbReference type="PANTHER" id="PTHR43540:SF1">
    <property type="entry name" value="ISOCHORISMATASE HYDROLASE"/>
    <property type="match status" value="1"/>
</dbReference>
<protein>
    <submittedName>
        <fullName evidence="3">Isochorismatase family protein</fullName>
    </submittedName>
</protein>
<dbReference type="SUPFAM" id="SSF52499">
    <property type="entry name" value="Isochorismatase-like hydrolases"/>
    <property type="match status" value="1"/>
</dbReference>
<keyword evidence="4" id="KW-1185">Reference proteome</keyword>
<dbReference type="EMBL" id="CP060131">
    <property type="protein sequence ID" value="QNG53363.1"/>
    <property type="molecule type" value="Genomic_DNA"/>
</dbReference>
<accession>A0A7G7MKQ2</accession>
<sequence length="147" mass="14808">MSPAPVQALLVVDVQAATAADEELTAVRRLLGAARRTGALVVHLRHDGPAGAPDEVGTPGWRLHLPVGGGEPVLGRAGDDGFAGTDLGALLDARGVRRTAVCGISPAATIRAALDRGLDVVVADDAHAVPGAEVADATEVVFTRTGV</sequence>
<reference evidence="3 4" key="1">
    <citation type="submission" date="2020-08" db="EMBL/GenBank/DDBJ databases">
        <authorList>
            <person name="Mo P."/>
        </authorList>
    </citation>
    <scope>NUCLEOTIDE SEQUENCE [LARGE SCALE GENOMIC DNA]</scope>
    <source>
        <strain evidence="3 4">CGMCC 4.1532</strain>
    </source>
</reference>
<dbReference type="AlphaFoldDB" id="A0A7G7MKQ2"/>
<dbReference type="Pfam" id="PF00857">
    <property type="entry name" value="Isochorismatase"/>
    <property type="match status" value="1"/>
</dbReference>
<evidence type="ECO:0000256" key="1">
    <source>
        <dbReference type="ARBA" id="ARBA00022801"/>
    </source>
</evidence>
<dbReference type="KEGG" id="ppel:H6H00_05060"/>
<dbReference type="PANTHER" id="PTHR43540">
    <property type="entry name" value="PEROXYUREIDOACRYLATE/UREIDOACRYLATE AMIDOHYDROLASE-RELATED"/>
    <property type="match status" value="1"/>
</dbReference>
<keyword evidence="1" id="KW-0378">Hydrolase</keyword>
<dbReference type="Proteomes" id="UP000515728">
    <property type="component" value="Chromosome"/>
</dbReference>
<gene>
    <name evidence="3" type="ORF">H6H00_05060</name>
</gene>
<dbReference type="RefSeq" id="WP_185720191.1">
    <property type="nucleotide sequence ID" value="NZ_BAAAWI010000001.1"/>
</dbReference>
<organism evidence="3 4">
    <name type="scientific">Pseudonocardia petroleophila</name>
    <dbReference type="NCBI Taxonomy" id="37331"/>
    <lineage>
        <taxon>Bacteria</taxon>
        <taxon>Bacillati</taxon>
        <taxon>Actinomycetota</taxon>
        <taxon>Actinomycetes</taxon>
        <taxon>Pseudonocardiales</taxon>
        <taxon>Pseudonocardiaceae</taxon>
        <taxon>Pseudonocardia</taxon>
    </lineage>
</organism>
<name>A0A7G7MKQ2_9PSEU</name>
<dbReference type="GO" id="GO:0016787">
    <property type="term" value="F:hydrolase activity"/>
    <property type="evidence" value="ECO:0007669"/>
    <property type="project" value="UniProtKB-KW"/>
</dbReference>
<dbReference type="InterPro" id="IPR036380">
    <property type="entry name" value="Isochorismatase-like_sf"/>
</dbReference>
<feature type="domain" description="Isochorismatase-like" evidence="2">
    <location>
        <begin position="8"/>
        <end position="133"/>
    </location>
</feature>
<dbReference type="Gene3D" id="3.40.50.850">
    <property type="entry name" value="Isochorismatase-like"/>
    <property type="match status" value="1"/>
</dbReference>
<dbReference type="InterPro" id="IPR050272">
    <property type="entry name" value="Isochorismatase-like_hydrls"/>
</dbReference>
<evidence type="ECO:0000313" key="3">
    <source>
        <dbReference type="EMBL" id="QNG53363.1"/>
    </source>
</evidence>
<evidence type="ECO:0000313" key="4">
    <source>
        <dbReference type="Proteomes" id="UP000515728"/>
    </source>
</evidence>
<proteinExistence type="predicted"/>
<dbReference type="InterPro" id="IPR000868">
    <property type="entry name" value="Isochorismatase-like_dom"/>
</dbReference>
<evidence type="ECO:0000259" key="2">
    <source>
        <dbReference type="Pfam" id="PF00857"/>
    </source>
</evidence>